<dbReference type="EMBL" id="BLKT01000003">
    <property type="protein sequence ID" value="GFG59853.1"/>
    <property type="molecule type" value="Genomic_DNA"/>
</dbReference>
<gene>
    <name evidence="1" type="ORF">MMUR_39890</name>
</gene>
<organism evidence="1 2">
    <name type="scientific">Mycolicibacterium murale</name>
    <dbReference type="NCBI Taxonomy" id="182220"/>
    <lineage>
        <taxon>Bacteria</taxon>
        <taxon>Bacillati</taxon>
        <taxon>Actinomycetota</taxon>
        <taxon>Actinomycetes</taxon>
        <taxon>Mycobacteriales</taxon>
        <taxon>Mycobacteriaceae</taxon>
        <taxon>Mycolicibacterium</taxon>
    </lineage>
</organism>
<sequence length="189" mass="20249">MPTTTLNGVDRAALSATLDAVREKPALAQVSFTLNSAWSSGCHQRSQTGEMRQNGEIVAGRESRYVLESDEPAALLGTDKAPNPGEYVLQALAGCYAVTYATNAAMRGIELSSLKLELEVDFDLQGFFDLDGSVRPGAQQVRVNVHAESPNASSEQLRALTDAVRRRSPIGDTLANPVDVVTTLVETSR</sequence>
<dbReference type="Gene3D" id="3.30.300.20">
    <property type="match status" value="1"/>
</dbReference>
<accession>A0A7I9WQF1</accession>
<dbReference type="PANTHER" id="PTHR35368">
    <property type="entry name" value="HYDROPEROXIDE REDUCTASE"/>
    <property type="match status" value="1"/>
</dbReference>
<dbReference type="AlphaFoldDB" id="A0A7I9WQF1"/>
<dbReference type="InterPro" id="IPR003718">
    <property type="entry name" value="OsmC/Ohr_fam"/>
</dbReference>
<keyword evidence="2" id="KW-1185">Reference proteome</keyword>
<dbReference type="SUPFAM" id="SSF82784">
    <property type="entry name" value="OsmC-like"/>
    <property type="match status" value="1"/>
</dbReference>
<protein>
    <recommendedName>
        <fullName evidence="3">Osmotically inducible protein C</fullName>
    </recommendedName>
</protein>
<dbReference type="InterPro" id="IPR015946">
    <property type="entry name" value="KH_dom-like_a/b"/>
</dbReference>
<dbReference type="InterPro" id="IPR036102">
    <property type="entry name" value="OsmC/Ohrsf"/>
</dbReference>
<dbReference type="Pfam" id="PF02566">
    <property type="entry name" value="OsmC"/>
    <property type="match status" value="1"/>
</dbReference>
<name>A0A7I9WQF1_9MYCO</name>
<dbReference type="Proteomes" id="UP000465241">
    <property type="component" value="Unassembled WGS sequence"/>
</dbReference>
<comment type="caution">
    <text evidence="1">The sequence shown here is derived from an EMBL/GenBank/DDBJ whole genome shotgun (WGS) entry which is preliminary data.</text>
</comment>
<dbReference type="RefSeq" id="WP_246244042.1">
    <property type="nucleotide sequence ID" value="NZ_BAAAMC010000015.1"/>
</dbReference>
<evidence type="ECO:0000313" key="2">
    <source>
        <dbReference type="Proteomes" id="UP000465241"/>
    </source>
</evidence>
<dbReference type="InterPro" id="IPR052924">
    <property type="entry name" value="OsmC/Ohr_hydroprdx_reductase"/>
</dbReference>
<reference evidence="1 2" key="1">
    <citation type="journal article" date="2019" name="Emerg. Microbes Infect.">
        <title>Comprehensive subspecies identification of 175 nontuberculous mycobacteria species based on 7547 genomic profiles.</title>
        <authorList>
            <person name="Matsumoto Y."/>
            <person name="Kinjo T."/>
            <person name="Motooka D."/>
            <person name="Nabeya D."/>
            <person name="Jung N."/>
            <person name="Uechi K."/>
            <person name="Horii T."/>
            <person name="Iida T."/>
            <person name="Fujita J."/>
            <person name="Nakamura S."/>
        </authorList>
    </citation>
    <scope>NUCLEOTIDE SEQUENCE [LARGE SCALE GENOMIC DNA]</scope>
    <source>
        <strain evidence="1 2">JCM 13392</strain>
    </source>
</reference>
<evidence type="ECO:0008006" key="3">
    <source>
        <dbReference type="Google" id="ProtNLM"/>
    </source>
</evidence>
<proteinExistence type="predicted"/>
<dbReference type="PANTHER" id="PTHR35368:SF1">
    <property type="entry name" value="HYDROPEROXIDE REDUCTASE"/>
    <property type="match status" value="1"/>
</dbReference>
<evidence type="ECO:0000313" key="1">
    <source>
        <dbReference type="EMBL" id="GFG59853.1"/>
    </source>
</evidence>